<evidence type="ECO:0000313" key="3">
    <source>
        <dbReference type="Proteomes" id="UP001212326"/>
    </source>
</evidence>
<dbReference type="EMBL" id="CP115300">
    <property type="protein sequence ID" value="WBO67969.1"/>
    <property type="molecule type" value="Genomic_DNA"/>
</dbReference>
<organism evidence="2 3">
    <name type="scientific">Streptomyces camelliae</name>
    <dbReference type="NCBI Taxonomy" id="3004093"/>
    <lineage>
        <taxon>Bacteria</taxon>
        <taxon>Bacillati</taxon>
        <taxon>Actinomycetota</taxon>
        <taxon>Actinomycetes</taxon>
        <taxon>Kitasatosporales</taxon>
        <taxon>Streptomycetaceae</taxon>
        <taxon>Streptomyces</taxon>
    </lineage>
</organism>
<feature type="compositionally biased region" description="Basic and acidic residues" evidence="1">
    <location>
        <begin position="1"/>
        <end position="13"/>
    </location>
</feature>
<accession>A0ABY7PEH7</accession>
<dbReference type="RefSeq" id="WP_270085240.1">
    <property type="nucleotide sequence ID" value="NZ_CP115300.1"/>
</dbReference>
<dbReference type="Proteomes" id="UP001212326">
    <property type="component" value="Chromosome"/>
</dbReference>
<name>A0ABY7PEH7_9ACTN</name>
<evidence type="ECO:0000313" key="2">
    <source>
        <dbReference type="EMBL" id="WBO67969.1"/>
    </source>
</evidence>
<keyword evidence="3" id="KW-1185">Reference proteome</keyword>
<sequence>MISTRPGDRRAGRLEPGAGGAGLAAGPAPVRRTDHRGHQGAQLAGNLASAEVRLDSDAVRRLNEVSAVPLGFPHDFLREPSVTRNVYGDRWADIDDRRSTHRRTAHDVP</sequence>
<reference evidence="2 3" key="1">
    <citation type="submission" date="2022-12" db="EMBL/GenBank/DDBJ databases">
        <authorList>
            <person name="Mo P."/>
        </authorList>
    </citation>
    <scope>NUCLEOTIDE SEQUENCE [LARGE SCALE GENOMIC DNA]</scope>
    <source>
        <strain evidence="2 3">HUAS 2-6</strain>
    </source>
</reference>
<protein>
    <submittedName>
        <fullName evidence="2">Uncharacterized protein</fullName>
    </submittedName>
</protein>
<gene>
    <name evidence="2" type="ORF">O1G22_36720</name>
</gene>
<feature type="region of interest" description="Disordered" evidence="1">
    <location>
        <begin position="1"/>
        <end position="46"/>
    </location>
</feature>
<evidence type="ECO:0000256" key="1">
    <source>
        <dbReference type="SAM" id="MobiDB-lite"/>
    </source>
</evidence>
<proteinExistence type="predicted"/>